<dbReference type="UniPathway" id="UPA00124"/>
<keyword evidence="6" id="KW-0521">NADP</keyword>
<dbReference type="PANTHER" id="PTHR10491:SF4">
    <property type="entry name" value="METHIONINE ADENOSYLTRANSFERASE 2 SUBUNIT BETA"/>
    <property type="match status" value="1"/>
</dbReference>
<name>A0A7W4W5Y7_9GAMM</name>
<evidence type="ECO:0000256" key="4">
    <source>
        <dbReference type="ARBA" id="ARBA00017099"/>
    </source>
</evidence>
<dbReference type="RefSeq" id="WP_183410257.1">
    <property type="nucleotide sequence ID" value="NZ_JACHWY010000002.1"/>
</dbReference>
<sequence>MNVLVIAEPSALQQAVCHWFEARERAFRLVAPADILGLGRADVYNTVVLDLATLEGLQRGNELSLSGESRHHLIELLEASASPFIFLSDGRVFDGDYAPINHRETDNVQPGSVAGARLSAVEHLLERHIERRVILRTGPVFSNQPDNFFVRFFQRLLDGGDIALNSQLKTCPTHVADLARVISGVIDQVACGANNWGAYHYNSSSPTSAYEFAEVMFAFASQQLDLDQKATSLVVQESALRIEPAVPVLRCEKILHDFGIKQLPWRSYLPQPIKLLCEKQNP</sequence>
<dbReference type="AlphaFoldDB" id="A0A7W4W5Y7"/>
<evidence type="ECO:0000313" key="8">
    <source>
        <dbReference type="EMBL" id="MBB3047474.1"/>
    </source>
</evidence>
<feature type="domain" description="RmlD-like substrate binding" evidence="7">
    <location>
        <begin position="68"/>
        <end position="274"/>
    </location>
</feature>
<keyword evidence="9" id="KW-1185">Reference proteome</keyword>
<accession>A0A7W4W5Y7</accession>
<comment type="function">
    <text evidence="6">Catalyzes the reduction of dTDP-6-deoxy-L-lyxo-4-hexulose to yield dTDP-L-rhamnose.</text>
</comment>
<comment type="caution">
    <text evidence="8">The sequence shown here is derived from an EMBL/GenBank/DDBJ whole genome shotgun (WGS) entry which is preliminary data.</text>
</comment>
<dbReference type="Pfam" id="PF04321">
    <property type="entry name" value="RmlD_sub_bind"/>
    <property type="match status" value="1"/>
</dbReference>
<evidence type="ECO:0000256" key="5">
    <source>
        <dbReference type="ARBA" id="ARBA00048200"/>
    </source>
</evidence>
<dbReference type="GO" id="GO:0008831">
    <property type="term" value="F:dTDP-4-dehydrorhamnose reductase activity"/>
    <property type="evidence" value="ECO:0007669"/>
    <property type="project" value="UniProtKB-EC"/>
</dbReference>
<evidence type="ECO:0000259" key="7">
    <source>
        <dbReference type="Pfam" id="PF04321"/>
    </source>
</evidence>
<dbReference type="GO" id="GO:0009243">
    <property type="term" value="P:O antigen biosynthetic process"/>
    <property type="evidence" value="ECO:0007669"/>
    <property type="project" value="UniProtKB-UniPathway"/>
</dbReference>
<comment type="similarity">
    <text evidence="2 6">Belongs to the dTDP-4-dehydrorhamnose reductase family.</text>
</comment>
<dbReference type="GO" id="GO:0005829">
    <property type="term" value="C:cytosol"/>
    <property type="evidence" value="ECO:0007669"/>
    <property type="project" value="TreeGrafter"/>
</dbReference>
<dbReference type="Proteomes" id="UP000537130">
    <property type="component" value="Unassembled WGS sequence"/>
</dbReference>
<evidence type="ECO:0000256" key="6">
    <source>
        <dbReference type="RuleBase" id="RU364082"/>
    </source>
</evidence>
<dbReference type="SUPFAM" id="SSF51735">
    <property type="entry name" value="NAD(P)-binding Rossmann-fold domains"/>
    <property type="match status" value="1"/>
</dbReference>
<proteinExistence type="inferred from homology"/>
<comment type="pathway">
    <text evidence="1 6">Carbohydrate biosynthesis; dTDP-L-rhamnose biosynthesis.</text>
</comment>
<dbReference type="UniPathway" id="UPA00281"/>
<organism evidence="8 9">
    <name type="scientific">Litorivivens lipolytica</name>
    <dbReference type="NCBI Taxonomy" id="1524264"/>
    <lineage>
        <taxon>Bacteria</taxon>
        <taxon>Pseudomonadati</taxon>
        <taxon>Pseudomonadota</taxon>
        <taxon>Gammaproteobacteria</taxon>
        <taxon>Litorivivens</taxon>
    </lineage>
</organism>
<evidence type="ECO:0000256" key="3">
    <source>
        <dbReference type="ARBA" id="ARBA00012929"/>
    </source>
</evidence>
<reference evidence="8 9" key="1">
    <citation type="submission" date="2020-08" db="EMBL/GenBank/DDBJ databases">
        <title>Genomic Encyclopedia of Type Strains, Phase III (KMG-III): the genomes of soil and plant-associated and newly described type strains.</title>
        <authorList>
            <person name="Whitman W."/>
        </authorList>
    </citation>
    <scope>NUCLEOTIDE SEQUENCE [LARGE SCALE GENOMIC DNA]</scope>
    <source>
        <strain evidence="8 9">CECT 8654</strain>
    </source>
</reference>
<comment type="cofactor">
    <cofactor evidence="6">
        <name>Mg(2+)</name>
        <dbReference type="ChEBI" id="CHEBI:18420"/>
    </cofactor>
    <text evidence="6">Binds 1 Mg(2+) ion per monomer.</text>
</comment>
<dbReference type="InterPro" id="IPR036291">
    <property type="entry name" value="NAD(P)-bd_dom_sf"/>
</dbReference>
<dbReference type="PANTHER" id="PTHR10491">
    <property type="entry name" value="DTDP-4-DEHYDRORHAMNOSE REDUCTASE"/>
    <property type="match status" value="1"/>
</dbReference>
<dbReference type="GO" id="GO:0019305">
    <property type="term" value="P:dTDP-rhamnose biosynthetic process"/>
    <property type="evidence" value="ECO:0007669"/>
    <property type="project" value="UniProtKB-UniPathway"/>
</dbReference>
<evidence type="ECO:0000313" key="9">
    <source>
        <dbReference type="Proteomes" id="UP000537130"/>
    </source>
</evidence>
<protein>
    <recommendedName>
        <fullName evidence="4 6">dTDP-4-dehydrorhamnose reductase</fullName>
        <ecNumber evidence="3 6">1.1.1.133</ecNumber>
    </recommendedName>
</protein>
<dbReference type="Gene3D" id="3.40.50.720">
    <property type="entry name" value="NAD(P)-binding Rossmann-like Domain"/>
    <property type="match status" value="1"/>
</dbReference>
<dbReference type="InterPro" id="IPR005913">
    <property type="entry name" value="dTDP_dehydrorham_reduct"/>
</dbReference>
<dbReference type="InterPro" id="IPR029903">
    <property type="entry name" value="RmlD-like-bd"/>
</dbReference>
<dbReference type="EMBL" id="JACHWY010000002">
    <property type="protein sequence ID" value="MBB3047474.1"/>
    <property type="molecule type" value="Genomic_DNA"/>
</dbReference>
<evidence type="ECO:0000256" key="2">
    <source>
        <dbReference type="ARBA" id="ARBA00010944"/>
    </source>
</evidence>
<evidence type="ECO:0000256" key="1">
    <source>
        <dbReference type="ARBA" id="ARBA00004781"/>
    </source>
</evidence>
<keyword evidence="6 8" id="KW-0560">Oxidoreductase</keyword>
<gene>
    <name evidence="8" type="ORF">FHR99_001740</name>
</gene>
<dbReference type="EC" id="1.1.1.133" evidence="3 6"/>
<comment type="catalytic activity">
    <reaction evidence="5 6">
        <text>dTDP-beta-L-rhamnose + NADP(+) = dTDP-4-dehydro-beta-L-rhamnose + NADPH + H(+)</text>
        <dbReference type="Rhea" id="RHEA:21796"/>
        <dbReference type="ChEBI" id="CHEBI:15378"/>
        <dbReference type="ChEBI" id="CHEBI:57510"/>
        <dbReference type="ChEBI" id="CHEBI:57783"/>
        <dbReference type="ChEBI" id="CHEBI:58349"/>
        <dbReference type="ChEBI" id="CHEBI:62830"/>
        <dbReference type="EC" id="1.1.1.133"/>
    </reaction>
</comment>